<dbReference type="OMA" id="ITNEWHE"/>
<comment type="catalytic activity">
    <reaction evidence="24">
        <text>a 1,2-diacyl-sn-glycerol + ATP = a 1,2-diacyl-sn-glycero-3-phosphate + ADP + H(+)</text>
        <dbReference type="Rhea" id="RHEA:10272"/>
        <dbReference type="ChEBI" id="CHEBI:15378"/>
        <dbReference type="ChEBI" id="CHEBI:17815"/>
        <dbReference type="ChEBI" id="CHEBI:30616"/>
        <dbReference type="ChEBI" id="CHEBI:58608"/>
        <dbReference type="ChEBI" id="CHEBI:456216"/>
        <dbReference type="EC" id="2.7.1.107"/>
    </reaction>
</comment>
<keyword evidence="29" id="KW-1185">Reference proteome</keyword>
<feature type="transmembrane region" description="Helical" evidence="24">
    <location>
        <begin position="95"/>
        <end position="119"/>
    </location>
</feature>
<evidence type="ECO:0000256" key="13">
    <source>
        <dbReference type="ARBA" id="ARBA00022840"/>
    </source>
</evidence>
<accession>A0A5L4KB01</accession>
<evidence type="ECO:0000256" key="23">
    <source>
        <dbReference type="PIRSR" id="PIRSR600829-4"/>
    </source>
</evidence>
<feature type="binding site" evidence="22">
    <location>
        <position position="15"/>
    </location>
    <ligand>
        <name>ATP</name>
        <dbReference type="ChEBI" id="CHEBI:30616"/>
    </ligand>
</feature>
<keyword evidence="11 22" id="KW-0547">Nucleotide-binding</keyword>
<evidence type="ECO:0000256" key="9">
    <source>
        <dbReference type="ARBA" id="ARBA00022692"/>
    </source>
</evidence>
<feature type="transmembrane region" description="Helical" evidence="24">
    <location>
        <begin position="32"/>
        <end position="49"/>
    </location>
</feature>
<keyword evidence="10 23" id="KW-0479">Metal-binding</keyword>
<dbReference type="GO" id="GO:0005886">
    <property type="term" value="C:plasma membrane"/>
    <property type="evidence" value="ECO:0007669"/>
    <property type="project" value="UniProtKB-SubCell"/>
</dbReference>
<sequence length="120" mass="13295">MRNQPKYSFFKNSSYAFSGLFDIISSEKSFKIELAIIIPLLIVSVFLNLTLSEHLLLAAVLFLILVVECINSSIERAVDLTTTNYHILAKKAKDAASAAVFLSICLAGLVWISIILNLIF</sequence>
<keyword evidence="5" id="KW-1003">Cell membrane</keyword>
<comment type="similarity">
    <text evidence="2 24">Belongs to the bacterial diacylglycerol kinase family.</text>
</comment>
<dbReference type="RefSeq" id="WP_002850819.1">
    <property type="nucleotide sequence ID" value="NZ_AABUZP020000066.1"/>
</dbReference>
<evidence type="ECO:0000256" key="8">
    <source>
        <dbReference type="ARBA" id="ARBA00022679"/>
    </source>
</evidence>
<organism evidence="27">
    <name type="scientific">Campylobacter fetus</name>
    <dbReference type="NCBI Taxonomy" id="196"/>
    <lineage>
        <taxon>Bacteria</taxon>
        <taxon>Pseudomonadati</taxon>
        <taxon>Campylobacterota</taxon>
        <taxon>Epsilonproteobacteria</taxon>
        <taxon>Campylobacterales</taxon>
        <taxon>Campylobacteraceae</taxon>
        <taxon>Campylobacter</taxon>
    </lineage>
</organism>
<evidence type="ECO:0000313" key="30">
    <source>
        <dbReference type="Proteomes" id="UP000557842"/>
    </source>
</evidence>
<dbReference type="EMBL" id="AACCXK010000011">
    <property type="protein sequence ID" value="EAK0453365.1"/>
    <property type="molecule type" value="Genomic_DNA"/>
</dbReference>
<gene>
    <name evidence="27" type="ORF">AAH17_06795</name>
    <name evidence="28" type="ORF">AAH24_04480</name>
    <name evidence="25" type="ORF">BVH53_03585</name>
    <name evidence="26" type="ORF">CX802_02455</name>
</gene>
<dbReference type="InterPro" id="IPR000829">
    <property type="entry name" value="DAGK"/>
</dbReference>
<feature type="binding site" evidence="23">
    <location>
        <position position="27"/>
    </location>
    <ligand>
        <name>a divalent metal cation</name>
        <dbReference type="ChEBI" id="CHEBI:60240"/>
    </ligand>
</feature>
<evidence type="ECO:0000256" key="20">
    <source>
        <dbReference type="PIRSR" id="PIRSR600829-1"/>
    </source>
</evidence>
<dbReference type="GO" id="GO:0004143">
    <property type="term" value="F:ATP-dependent diacylglycerol kinase activity"/>
    <property type="evidence" value="ECO:0007669"/>
    <property type="project" value="UniProtKB-EC"/>
</dbReference>
<feature type="binding site" evidence="21">
    <location>
        <position position="68"/>
    </location>
    <ligand>
        <name>substrate</name>
    </ligand>
</feature>
<keyword evidence="17 24" id="KW-0472">Membrane</keyword>
<evidence type="ECO:0000256" key="10">
    <source>
        <dbReference type="ARBA" id="ARBA00022723"/>
    </source>
</evidence>
<feature type="binding site" evidence="23">
    <location>
        <position position="75"/>
    </location>
    <ligand>
        <name>a divalent metal cation</name>
        <dbReference type="ChEBI" id="CHEBI:60240"/>
    </ligand>
</feature>
<keyword evidence="18" id="KW-0594">Phospholipid biosynthesis</keyword>
<feature type="active site" description="Proton acceptor" evidence="20">
    <location>
        <position position="68"/>
    </location>
</feature>
<keyword evidence="12 24" id="KW-0418">Kinase</keyword>
<dbReference type="InterPro" id="IPR036945">
    <property type="entry name" value="DAGK_sf"/>
</dbReference>
<protein>
    <recommendedName>
        <fullName evidence="4 24">Diacylglycerol kinase</fullName>
        <ecNumber evidence="3 24">2.7.1.107</ecNumber>
    </recommendedName>
</protein>
<feature type="binding site" evidence="22">
    <location>
        <position position="27"/>
    </location>
    <ligand>
        <name>ATP</name>
        <dbReference type="ChEBI" id="CHEBI:30616"/>
    </ligand>
</feature>
<dbReference type="Proteomes" id="UP000535509">
    <property type="component" value="Unassembled WGS sequence"/>
</dbReference>
<dbReference type="Proteomes" id="UP000557842">
    <property type="component" value="Unassembled WGS sequence"/>
</dbReference>
<evidence type="ECO:0000256" key="1">
    <source>
        <dbReference type="ARBA" id="ARBA00004429"/>
    </source>
</evidence>
<evidence type="ECO:0000256" key="19">
    <source>
        <dbReference type="ARBA" id="ARBA00023264"/>
    </source>
</evidence>
<keyword evidence="9 24" id="KW-0812">Transmembrane</keyword>
<feature type="transmembrane region" description="Helical" evidence="24">
    <location>
        <begin position="55"/>
        <end position="74"/>
    </location>
</feature>
<dbReference type="Pfam" id="PF01219">
    <property type="entry name" value="DAGK_prokar"/>
    <property type="match status" value="1"/>
</dbReference>
<dbReference type="GO" id="GO:0006654">
    <property type="term" value="P:phosphatidic acid biosynthetic process"/>
    <property type="evidence" value="ECO:0007669"/>
    <property type="project" value="InterPro"/>
</dbReference>
<dbReference type="Gene3D" id="1.10.287.3610">
    <property type="match status" value="1"/>
</dbReference>
<keyword evidence="14 23" id="KW-0460">Magnesium</keyword>
<evidence type="ECO:0000256" key="22">
    <source>
        <dbReference type="PIRSR" id="PIRSR600829-3"/>
    </source>
</evidence>
<evidence type="ECO:0000256" key="2">
    <source>
        <dbReference type="ARBA" id="ARBA00005967"/>
    </source>
</evidence>
<keyword evidence="8 24" id="KW-0808">Transferase</keyword>
<evidence type="ECO:0000256" key="15">
    <source>
        <dbReference type="ARBA" id="ARBA00022989"/>
    </source>
</evidence>
<dbReference type="PANTHER" id="PTHR34299">
    <property type="entry name" value="DIACYLGLYCEROL KINASE"/>
    <property type="match status" value="1"/>
</dbReference>
<comment type="cofactor">
    <cofactor evidence="23">
        <name>Mg(2+)</name>
        <dbReference type="ChEBI" id="CHEBI:18420"/>
    </cofactor>
    <text evidence="23">Mn(2+), Zn(2+), Cd(2+) and Co(2+) support activity to lesser extents.</text>
</comment>
<evidence type="ECO:0000256" key="4">
    <source>
        <dbReference type="ARBA" id="ARBA00017575"/>
    </source>
</evidence>
<evidence type="ECO:0000256" key="17">
    <source>
        <dbReference type="ARBA" id="ARBA00023136"/>
    </source>
</evidence>
<keyword evidence="7" id="KW-0997">Cell inner membrane</keyword>
<evidence type="ECO:0000256" key="18">
    <source>
        <dbReference type="ARBA" id="ARBA00023209"/>
    </source>
</evidence>
<evidence type="ECO:0000256" key="7">
    <source>
        <dbReference type="ARBA" id="ARBA00022519"/>
    </source>
</evidence>
<keyword evidence="13 22" id="KW-0067">ATP-binding</keyword>
<feature type="binding site" evidence="22">
    <location>
        <position position="75"/>
    </location>
    <ligand>
        <name>ATP</name>
        <dbReference type="ChEBI" id="CHEBI:30616"/>
    </ligand>
</feature>
<evidence type="ECO:0000256" key="14">
    <source>
        <dbReference type="ARBA" id="ARBA00022842"/>
    </source>
</evidence>
<evidence type="ECO:0000256" key="5">
    <source>
        <dbReference type="ARBA" id="ARBA00022475"/>
    </source>
</evidence>
<evidence type="ECO:0000256" key="24">
    <source>
        <dbReference type="RuleBase" id="RU363065"/>
    </source>
</evidence>
<keyword evidence="15 24" id="KW-1133">Transmembrane helix</keyword>
<evidence type="ECO:0000256" key="3">
    <source>
        <dbReference type="ARBA" id="ARBA00012133"/>
    </source>
</evidence>
<evidence type="ECO:0000256" key="6">
    <source>
        <dbReference type="ARBA" id="ARBA00022516"/>
    </source>
</evidence>
<dbReference type="InterPro" id="IPR033718">
    <property type="entry name" value="DAGK_prok"/>
</dbReference>
<comment type="function">
    <text evidence="24">Catalyzes the ATP-dependent phosphorylation of sn-l,2-diacylglycerol (DAG) to phosphatidic acid. Involved in the recycling of diacylglycerol produced as a by-product during membrane-derived oligosaccharide (MDO) biosynthesis.</text>
</comment>
<name>A0A5L4KB01_CAMFE</name>
<dbReference type="PANTHER" id="PTHR34299:SF1">
    <property type="entry name" value="DIACYLGLYCEROL KINASE"/>
    <property type="match status" value="1"/>
</dbReference>
<keyword evidence="16 24" id="KW-0443">Lipid metabolism</keyword>
<comment type="subcellular location">
    <subcellularLocation>
        <location evidence="1">Cell inner membrane</location>
        <topology evidence="1">Multi-pass membrane protein</topology>
    </subcellularLocation>
</comment>
<dbReference type="GO" id="GO:0046872">
    <property type="term" value="F:metal ion binding"/>
    <property type="evidence" value="ECO:0007669"/>
    <property type="project" value="UniProtKB-KW"/>
</dbReference>
<dbReference type="AlphaFoldDB" id="A0A5L4KB01"/>
<evidence type="ECO:0000256" key="12">
    <source>
        <dbReference type="ARBA" id="ARBA00022777"/>
    </source>
</evidence>
<evidence type="ECO:0000313" key="29">
    <source>
        <dbReference type="Proteomes" id="UP000535509"/>
    </source>
</evidence>
<dbReference type="CDD" id="cd14264">
    <property type="entry name" value="DAGK_IM"/>
    <property type="match status" value="1"/>
</dbReference>
<keyword evidence="19 24" id="KW-1208">Phospholipid metabolism</keyword>
<evidence type="ECO:0000313" key="26">
    <source>
        <dbReference type="EMBL" id="EAI8858714.1"/>
    </source>
</evidence>
<evidence type="ECO:0000256" key="21">
    <source>
        <dbReference type="PIRSR" id="PIRSR600829-2"/>
    </source>
</evidence>
<keyword evidence="6" id="KW-0444">Lipid biosynthesis</keyword>
<proteinExistence type="inferred from homology"/>
<dbReference type="EC" id="2.7.1.107" evidence="3 24"/>
<dbReference type="EMBL" id="AABQDW010000004">
    <property type="protein sequence ID" value="EAI5407779.1"/>
    <property type="molecule type" value="Genomic_DNA"/>
</dbReference>
<feature type="binding site" evidence="22">
    <location>
        <begin position="93"/>
        <end position="94"/>
    </location>
    <ligand>
        <name>ATP</name>
        <dbReference type="ChEBI" id="CHEBI:30616"/>
    </ligand>
</feature>
<reference evidence="27 30" key="1">
    <citation type="submission" date="2018-05" db="EMBL/GenBank/DDBJ databases">
        <authorList>
            <consortium name="PulseNet: The National Subtyping Network for Foodborne Disease Surveillance"/>
            <person name="Tarr C.L."/>
            <person name="Trees E."/>
            <person name="Katz L.S."/>
            <person name="Carleton-Romer H.A."/>
            <person name="Stroika S."/>
            <person name="Kucerova Z."/>
            <person name="Roache K.F."/>
            <person name="Sabol A.L."/>
            <person name="Besser J."/>
            <person name="Gerner-Smidt P."/>
        </authorList>
    </citation>
    <scope>NUCLEOTIDE SEQUENCE</scope>
    <source>
        <strain evidence="27">2014D-0197</strain>
        <strain evidence="25 30">2016D-0221</strain>
        <strain evidence="28">D4313</strain>
        <strain evidence="26 29">PNUSAC001503</strain>
    </source>
</reference>
<dbReference type="PROSITE" id="PS01069">
    <property type="entry name" value="DAGK_PROKAR"/>
    <property type="match status" value="1"/>
</dbReference>
<comment type="caution">
    <text evidence="27">The sequence shown here is derived from an EMBL/GenBank/DDBJ whole genome shotgun (WGS) entry which is preliminary data.</text>
</comment>
<dbReference type="GeneID" id="61065536"/>
<evidence type="ECO:0000313" key="28">
    <source>
        <dbReference type="EMBL" id="EAK0468626.1"/>
    </source>
</evidence>
<dbReference type="GO" id="GO:0005524">
    <property type="term" value="F:ATP binding"/>
    <property type="evidence" value="ECO:0007669"/>
    <property type="project" value="UniProtKB-KW"/>
</dbReference>
<evidence type="ECO:0000313" key="27">
    <source>
        <dbReference type="EMBL" id="EAK0453365.1"/>
    </source>
</evidence>
<dbReference type="EMBL" id="AABTCC010000005">
    <property type="protein sequence ID" value="EAI8858714.1"/>
    <property type="molecule type" value="Genomic_DNA"/>
</dbReference>
<evidence type="ECO:0000313" key="25">
    <source>
        <dbReference type="EMBL" id="EAI5407779.1"/>
    </source>
</evidence>
<dbReference type="EMBL" id="AACCXM010000003">
    <property type="protein sequence ID" value="EAK0468626.1"/>
    <property type="molecule type" value="Genomic_DNA"/>
</dbReference>
<feature type="binding site" evidence="21">
    <location>
        <position position="97"/>
    </location>
    <ligand>
        <name>substrate</name>
    </ligand>
</feature>
<evidence type="ECO:0000256" key="16">
    <source>
        <dbReference type="ARBA" id="ARBA00023098"/>
    </source>
</evidence>
<evidence type="ECO:0000256" key="11">
    <source>
        <dbReference type="ARBA" id="ARBA00022741"/>
    </source>
</evidence>